<dbReference type="AlphaFoldDB" id="A0A7E4WBQ6"/>
<dbReference type="InterPro" id="IPR000210">
    <property type="entry name" value="BTB/POZ_dom"/>
</dbReference>
<evidence type="ECO:0000313" key="3">
    <source>
        <dbReference type="WBParaSite" id="Pan_g9351.t1"/>
    </source>
</evidence>
<organism evidence="2 3">
    <name type="scientific">Panagrellus redivivus</name>
    <name type="common">Microworm</name>
    <dbReference type="NCBI Taxonomy" id="6233"/>
    <lineage>
        <taxon>Eukaryota</taxon>
        <taxon>Metazoa</taxon>
        <taxon>Ecdysozoa</taxon>
        <taxon>Nematoda</taxon>
        <taxon>Chromadorea</taxon>
        <taxon>Rhabditida</taxon>
        <taxon>Tylenchina</taxon>
        <taxon>Panagrolaimomorpha</taxon>
        <taxon>Panagrolaimoidea</taxon>
        <taxon>Panagrolaimidae</taxon>
        <taxon>Panagrellus</taxon>
    </lineage>
</organism>
<dbReference type="PANTHER" id="PTHR24413">
    <property type="entry name" value="SPECKLE-TYPE POZ PROTEIN"/>
    <property type="match status" value="1"/>
</dbReference>
<accession>A0A7E4WBQ6</accession>
<dbReference type="Gene3D" id="3.30.710.10">
    <property type="entry name" value="Potassium Channel Kv1.1, Chain A"/>
    <property type="match status" value="1"/>
</dbReference>
<dbReference type="SUPFAM" id="SSF54695">
    <property type="entry name" value="POZ domain"/>
    <property type="match status" value="1"/>
</dbReference>
<protein>
    <submittedName>
        <fullName evidence="3">BTB domain-containing protein</fullName>
    </submittedName>
</protein>
<dbReference type="SMART" id="SM00225">
    <property type="entry name" value="BTB"/>
    <property type="match status" value="1"/>
</dbReference>
<dbReference type="CDD" id="cd18186">
    <property type="entry name" value="BTB_POZ_ZBTB_KLHL-like"/>
    <property type="match status" value="1"/>
</dbReference>
<proteinExistence type="predicted"/>
<dbReference type="WBParaSite" id="Pan_g9351.t1">
    <property type="protein sequence ID" value="Pan_g9351.t1"/>
    <property type="gene ID" value="Pan_g9351"/>
</dbReference>
<dbReference type="Proteomes" id="UP000492821">
    <property type="component" value="Unassembled WGS sequence"/>
</dbReference>
<dbReference type="PROSITE" id="PS50097">
    <property type="entry name" value="BTB"/>
    <property type="match status" value="1"/>
</dbReference>
<dbReference type="InterPro" id="IPR011333">
    <property type="entry name" value="SKP1/BTB/POZ_sf"/>
</dbReference>
<dbReference type="SUPFAM" id="SSF49599">
    <property type="entry name" value="TRAF domain-like"/>
    <property type="match status" value="1"/>
</dbReference>
<dbReference type="Gene3D" id="2.60.210.10">
    <property type="entry name" value="Apoptosis, Tumor Necrosis Factor Receptor Associated Protein 2, Chain A"/>
    <property type="match status" value="1"/>
</dbReference>
<reference evidence="3" key="2">
    <citation type="submission" date="2020-10" db="UniProtKB">
        <authorList>
            <consortium name="WormBaseParasite"/>
        </authorList>
    </citation>
    <scope>IDENTIFICATION</scope>
</reference>
<sequence>MEVTTPIKDVISFNLFEKDLTEKRVGDGIKTTERKIPFTDDLKWWIEYFPAGSYQEYQRHVSVYIRVNKNVSVKATSIGVEGSSIQRLNSIGFFFRYRDLEKFASHEDLQPLFKNGQVTIKCSVEFLISIPVITLRAHIFESLNDGSADFELVIGSDHVKVHKNFLALLSPVFNAMFSHDTAEVRTGKDVITDFDFETVKAAIDFCYGKGFLDFSTQTIIEMLRFADKYDIKAITATNNAIFTFVV</sequence>
<evidence type="ECO:0000259" key="1">
    <source>
        <dbReference type="PROSITE" id="PS50097"/>
    </source>
</evidence>
<name>A0A7E4WBQ6_PANRE</name>
<feature type="domain" description="BTB" evidence="1">
    <location>
        <begin position="148"/>
        <end position="207"/>
    </location>
</feature>
<evidence type="ECO:0000313" key="2">
    <source>
        <dbReference type="Proteomes" id="UP000492821"/>
    </source>
</evidence>
<dbReference type="Pfam" id="PF00651">
    <property type="entry name" value="BTB"/>
    <property type="match status" value="1"/>
</dbReference>
<dbReference type="InterPro" id="IPR008974">
    <property type="entry name" value="TRAF-like"/>
</dbReference>
<keyword evidence="2" id="KW-1185">Reference proteome</keyword>
<reference evidence="2" key="1">
    <citation type="journal article" date="2013" name="Genetics">
        <title>The draft genome and transcriptome of Panagrellus redivivus are shaped by the harsh demands of a free-living lifestyle.</title>
        <authorList>
            <person name="Srinivasan J."/>
            <person name="Dillman A.R."/>
            <person name="Macchietto M.G."/>
            <person name="Heikkinen L."/>
            <person name="Lakso M."/>
            <person name="Fracchia K.M."/>
            <person name="Antoshechkin I."/>
            <person name="Mortazavi A."/>
            <person name="Wong G."/>
            <person name="Sternberg P.W."/>
        </authorList>
    </citation>
    <scope>NUCLEOTIDE SEQUENCE [LARGE SCALE GENOMIC DNA]</scope>
    <source>
        <strain evidence="2">MT8872</strain>
    </source>
</reference>